<name>A0AAE9HYJ5_9NEIS</name>
<reference evidence="3" key="1">
    <citation type="submission" date="2022-05" db="EMBL/GenBank/DDBJ databases">
        <title>Alysiella filiformis genome sequencing.</title>
        <authorList>
            <person name="Viehboeck T."/>
        </authorList>
    </citation>
    <scope>NUCLEOTIDE SEQUENCE</scope>
    <source>
        <strain evidence="3">DSM 2580</strain>
    </source>
</reference>
<dbReference type="RefSeq" id="WP_027022052.1">
    <property type="nucleotide sequence ID" value="NZ_CP097501.1"/>
</dbReference>
<keyword evidence="2" id="KW-0812">Transmembrane</keyword>
<accession>A0AAE9HYJ5</accession>
<dbReference type="EMBL" id="CP097501">
    <property type="protein sequence ID" value="URD68300.1"/>
    <property type="molecule type" value="Genomic_DNA"/>
</dbReference>
<organism evidence="3 4">
    <name type="scientific">Conchiformibius steedae DSM 2580</name>
    <dbReference type="NCBI Taxonomy" id="1121352"/>
    <lineage>
        <taxon>Bacteria</taxon>
        <taxon>Pseudomonadati</taxon>
        <taxon>Pseudomonadota</taxon>
        <taxon>Betaproteobacteria</taxon>
        <taxon>Neisseriales</taxon>
        <taxon>Neisseriaceae</taxon>
        <taxon>Conchiformibius</taxon>
    </lineage>
</organism>
<sequence length="59" mass="7266">MFDYKKFSRELEQTNQDIEKTRIEWQKTKAQMDFLVKHRYKIWTIYLVCIALIILGLVK</sequence>
<protein>
    <submittedName>
        <fullName evidence="3">Uncharacterized protein</fullName>
    </submittedName>
</protein>
<keyword evidence="1" id="KW-0175">Coiled coil</keyword>
<evidence type="ECO:0000313" key="4">
    <source>
        <dbReference type="Proteomes" id="UP001056819"/>
    </source>
</evidence>
<dbReference type="AlphaFoldDB" id="A0AAE9HYJ5"/>
<evidence type="ECO:0000256" key="2">
    <source>
        <dbReference type="SAM" id="Phobius"/>
    </source>
</evidence>
<evidence type="ECO:0000256" key="1">
    <source>
        <dbReference type="SAM" id="Coils"/>
    </source>
</evidence>
<keyword evidence="2" id="KW-0472">Membrane</keyword>
<keyword evidence="2" id="KW-1133">Transmembrane helix</keyword>
<proteinExistence type="predicted"/>
<feature type="transmembrane region" description="Helical" evidence="2">
    <location>
        <begin position="40"/>
        <end position="58"/>
    </location>
</feature>
<gene>
    <name evidence="3" type="ORF">LNQ82_03855</name>
</gene>
<evidence type="ECO:0000313" key="3">
    <source>
        <dbReference type="EMBL" id="URD68300.1"/>
    </source>
</evidence>
<feature type="coiled-coil region" evidence="1">
    <location>
        <begin position="4"/>
        <end position="31"/>
    </location>
</feature>
<dbReference type="Proteomes" id="UP001056819">
    <property type="component" value="Chromosome"/>
</dbReference>